<dbReference type="PANTHER" id="PTHR20854:SF4">
    <property type="entry name" value="INOSITOL-1-MONOPHOSPHATASE-RELATED"/>
    <property type="match status" value="1"/>
</dbReference>
<name>A0ABY9WYF0_9BACT</name>
<dbReference type="PANTHER" id="PTHR20854">
    <property type="entry name" value="INOSITOL MONOPHOSPHATASE"/>
    <property type="match status" value="1"/>
</dbReference>
<keyword evidence="2" id="KW-1185">Reference proteome</keyword>
<organism evidence="1 2">
    <name type="scientific">Archangium minus</name>
    <dbReference type="NCBI Taxonomy" id="83450"/>
    <lineage>
        <taxon>Bacteria</taxon>
        <taxon>Pseudomonadati</taxon>
        <taxon>Myxococcota</taxon>
        <taxon>Myxococcia</taxon>
        <taxon>Myxococcales</taxon>
        <taxon>Cystobacterineae</taxon>
        <taxon>Archangiaceae</taxon>
        <taxon>Archangium</taxon>
    </lineage>
</organism>
<dbReference type="Gene3D" id="3.30.540.10">
    <property type="entry name" value="Fructose-1,6-Bisphosphatase, subunit A, domain 1"/>
    <property type="match status" value="1"/>
</dbReference>
<gene>
    <name evidence="1" type="ORF">F0U60_31590</name>
</gene>
<sequence>MKNRMEDEALLPAVVTAVQAAGRHLKNRFSFDSRLGNREEIVAALHANDVESSGLLREGLRQARPGAGWLEDELAVGPLPPGEWWVTDPVEGNINHIHGMDDWCVTATLVRDNTPVLTVVYLPMTGDTYTALRGGGAHLNGVRLHASAKTQLDAALVGTGQAMPGESRETHRRIGESVTAMLEGALVLRVSVPATLQLIQVAAGRMDIFWQYSQVLSGLLAGALLVEEAGGRVTDTHGRPWSLASGDFLAAAANLHAASVEVLSRIA</sequence>
<dbReference type="EMBL" id="CP043494">
    <property type="protein sequence ID" value="WNG48173.1"/>
    <property type="molecule type" value="Genomic_DNA"/>
</dbReference>
<dbReference type="Pfam" id="PF00459">
    <property type="entry name" value="Inositol_P"/>
    <property type="match status" value="1"/>
</dbReference>
<dbReference type="SUPFAM" id="SSF56655">
    <property type="entry name" value="Carbohydrate phosphatase"/>
    <property type="match status" value="1"/>
</dbReference>
<dbReference type="Gene3D" id="3.40.190.80">
    <property type="match status" value="1"/>
</dbReference>
<evidence type="ECO:0000313" key="1">
    <source>
        <dbReference type="EMBL" id="WNG48173.1"/>
    </source>
</evidence>
<reference evidence="1 2" key="1">
    <citation type="submission" date="2019-08" db="EMBL/GenBank/DDBJ databases">
        <title>Archangium and Cystobacter genomes.</title>
        <authorList>
            <person name="Chen I.-C.K."/>
            <person name="Wielgoss S."/>
        </authorList>
    </citation>
    <scope>NUCLEOTIDE SEQUENCE [LARGE SCALE GENOMIC DNA]</scope>
    <source>
        <strain evidence="1 2">Cbm 6</strain>
    </source>
</reference>
<dbReference type="InterPro" id="IPR000760">
    <property type="entry name" value="Inositol_monophosphatase-like"/>
</dbReference>
<protein>
    <submittedName>
        <fullName evidence="1">3'(2'),5'-bisphosphate nucleotidase CysQ</fullName>
    </submittedName>
</protein>
<accession>A0ABY9WYF0</accession>
<evidence type="ECO:0000313" key="2">
    <source>
        <dbReference type="Proteomes" id="UP001611383"/>
    </source>
</evidence>
<dbReference type="Proteomes" id="UP001611383">
    <property type="component" value="Chromosome"/>
</dbReference>
<dbReference type="RefSeq" id="WP_395805370.1">
    <property type="nucleotide sequence ID" value="NZ_CP043494.1"/>
</dbReference>
<proteinExistence type="predicted"/>
<dbReference type="PRINTS" id="PR00377">
    <property type="entry name" value="IMPHPHTASES"/>
</dbReference>